<dbReference type="InterPro" id="IPR001203">
    <property type="entry name" value="OxRdtase_Ald_Fedxn_C"/>
</dbReference>
<keyword evidence="7" id="KW-0411">Iron-sulfur</keyword>
<evidence type="ECO:0000259" key="9">
    <source>
        <dbReference type="SMART" id="SM00790"/>
    </source>
</evidence>
<organism evidence="10">
    <name type="scientific">marine sediment metagenome</name>
    <dbReference type="NCBI Taxonomy" id="412755"/>
    <lineage>
        <taxon>unclassified sequences</taxon>
        <taxon>metagenomes</taxon>
        <taxon>ecological metagenomes</taxon>
    </lineage>
</organism>
<dbReference type="Gene3D" id="1.10.569.10">
    <property type="entry name" value="Aldehyde Ferredoxin Oxidoreductase Protein, subunit A, domain 2"/>
    <property type="match status" value="1"/>
</dbReference>
<dbReference type="PANTHER" id="PTHR30038:SF0">
    <property type="entry name" value="TUNGSTEN-CONTAINING ALDEHYDE FERREDOXIN OXIDOREDUCTASE"/>
    <property type="match status" value="1"/>
</dbReference>
<dbReference type="Pfam" id="PF01314">
    <property type="entry name" value="AFOR_C"/>
    <property type="match status" value="1"/>
</dbReference>
<evidence type="ECO:0000256" key="1">
    <source>
        <dbReference type="ARBA" id="ARBA00001966"/>
    </source>
</evidence>
<evidence type="ECO:0000313" key="10">
    <source>
        <dbReference type="EMBL" id="KKN36974.1"/>
    </source>
</evidence>
<dbReference type="GO" id="GO:0046872">
    <property type="term" value="F:metal ion binding"/>
    <property type="evidence" value="ECO:0007669"/>
    <property type="project" value="UniProtKB-KW"/>
</dbReference>
<comment type="cofactor">
    <cofactor evidence="8">
        <name>tungstopterin</name>
        <dbReference type="ChEBI" id="CHEBI:30402"/>
    </cofactor>
</comment>
<dbReference type="InterPro" id="IPR013985">
    <property type="entry name" value="Ald_Fedxn_OxRdtase_dom3"/>
</dbReference>
<proteinExistence type="inferred from homology"/>
<protein>
    <recommendedName>
        <fullName evidence="9">Aldehyde ferredoxin oxidoreductase N-terminal domain-containing protein</fullName>
    </recommendedName>
</protein>
<dbReference type="Pfam" id="PF02730">
    <property type="entry name" value="AFOR_N"/>
    <property type="match status" value="1"/>
</dbReference>
<evidence type="ECO:0000256" key="3">
    <source>
        <dbReference type="ARBA" id="ARBA00022485"/>
    </source>
</evidence>
<dbReference type="InterPro" id="IPR036503">
    <property type="entry name" value="Ald_Fedxn_OxRdtase_N_sf"/>
</dbReference>
<evidence type="ECO:0000256" key="8">
    <source>
        <dbReference type="ARBA" id="ARBA00049934"/>
    </source>
</evidence>
<dbReference type="PANTHER" id="PTHR30038">
    <property type="entry name" value="ALDEHYDE FERREDOXIN OXIDOREDUCTASE"/>
    <property type="match status" value="1"/>
</dbReference>
<dbReference type="GO" id="GO:0016625">
    <property type="term" value="F:oxidoreductase activity, acting on the aldehyde or oxo group of donors, iron-sulfur protein as acceptor"/>
    <property type="evidence" value="ECO:0007669"/>
    <property type="project" value="InterPro"/>
</dbReference>
<dbReference type="EMBL" id="LAZR01001929">
    <property type="protein sequence ID" value="KKN36974.1"/>
    <property type="molecule type" value="Genomic_DNA"/>
</dbReference>
<dbReference type="Gene3D" id="1.10.599.10">
    <property type="entry name" value="Aldehyde Ferredoxin Oxidoreductase Protein, subunit A, domain 3"/>
    <property type="match status" value="1"/>
</dbReference>
<name>A0A0F9Q3A7_9ZZZZ</name>
<gene>
    <name evidence="10" type="ORF">LCGC14_0768160</name>
</gene>
<feature type="domain" description="Aldehyde ferredoxin oxidoreductase N-terminal" evidence="9">
    <location>
        <begin position="4"/>
        <end position="210"/>
    </location>
</feature>
<dbReference type="InterPro" id="IPR013983">
    <property type="entry name" value="Ald_Fedxn_OxRdtase_N"/>
</dbReference>
<evidence type="ECO:0000256" key="2">
    <source>
        <dbReference type="ARBA" id="ARBA00011032"/>
    </source>
</evidence>
<evidence type="ECO:0000256" key="4">
    <source>
        <dbReference type="ARBA" id="ARBA00022723"/>
    </source>
</evidence>
<evidence type="ECO:0000256" key="5">
    <source>
        <dbReference type="ARBA" id="ARBA00023002"/>
    </source>
</evidence>
<keyword evidence="4" id="KW-0479">Metal-binding</keyword>
<dbReference type="InterPro" id="IPR036021">
    <property type="entry name" value="Tungsten_al_ferr_oxy-like_C"/>
</dbReference>
<dbReference type="GO" id="GO:0009055">
    <property type="term" value="F:electron transfer activity"/>
    <property type="evidence" value="ECO:0007669"/>
    <property type="project" value="InterPro"/>
</dbReference>
<keyword evidence="6" id="KW-0408">Iron</keyword>
<dbReference type="AlphaFoldDB" id="A0A0F9Q3A7"/>
<comment type="similarity">
    <text evidence="2">Belongs to the AOR/FOR family.</text>
</comment>
<dbReference type="InterPro" id="IPR051919">
    <property type="entry name" value="W-dependent_AOR"/>
</dbReference>
<comment type="caution">
    <text evidence="10">The sequence shown here is derived from an EMBL/GenBank/DDBJ whole genome shotgun (WGS) entry which is preliminary data.</text>
</comment>
<dbReference type="SMART" id="SM00790">
    <property type="entry name" value="AFOR_N"/>
    <property type="match status" value="1"/>
</dbReference>
<keyword evidence="5" id="KW-0560">Oxidoreductase</keyword>
<dbReference type="GO" id="GO:0051539">
    <property type="term" value="F:4 iron, 4 sulfur cluster binding"/>
    <property type="evidence" value="ECO:0007669"/>
    <property type="project" value="UniProtKB-KW"/>
</dbReference>
<sequence length="601" mass="66214">MEGMSNQVLHIDLSTEKIVVEQIDNQILLKFLGGRGLGVKLFTDLIPKGLNPLSKENLLIFSTGPITGSVVPTSGRFSLVTKSPLTNTIFHSNSGGYWGPYFKKCGYDSLIISNKLGNEDKGYIVIDGNKKIEIKDASRLWGLKTSNLVEKIKELEGKNSQVLCIGPAGENLVKFSSIMNQAQRAFGRGGVGAVMGSKNLKAIVVKNGNKKFPIKDKEHMRKLNVVALDKIRVVPTTSQGLALFGTAALVKIINLFGMFPIKNFQSSFVESPKIDLVSGERLKDDYLETNEGCYNCIIKCGRMTNTGENKGKGPEYESLWALGPLTGIFDLKEIVHANYLCNDYGLDTISTGGTIACAMEMQQNGILKNTSLRFGNEKSLCDLIKKISLREEIGDELAEGSWRLAIKYGALKYAMQVKGMEIPAYDPRGAFGHALNYAVSSRGACHLTGFLVALELLGVPKLINRFSINGKSDLLFLKQNQSAVEDSLVVCKFVGYALGFDFQARFLSAVLNKDISITDLITIGERIFTLERLFNIREGFTKGNDILPSRFLETPLKEGPSKGKTVPLKQMLKDYYSVRKWDESGNPTDALLEKLSIKRLV</sequence>
<evidence type="ECO:0000256" key="7">
    <source>
        <dbReference type="ARBA" id="ARBA00023014"/>
    </source>
</evidence>
<dbReference type="Gene3D" id="3.60.9.10">
    <property type="entry name" value="Aldehyde ferredoxin oxidoreductase, N-terminal domain"/>
    <property type="match status" value="1"/>
</dbReference>
<dbReference type="SUPFAM" id="SSF48310">
    <property type="entry name" value="Aldehyde ferredoxin oxidoreductase, C-terminal domains"/>
    <property type="match status" value="1"/>
</dbReference>
<accession>A0A0F9Q3A7</accession>
<keyword evidence="3" id="KW-0004">4Fe-4S</keyword>
<dbReference type="SUPFAM" id="SSF56228">
    <property type="entry name" value="Aldehyde ferredoxin oxidoreductase, N-terminal domain"/>
    <property type="match status" value="1"/>
</dbReference>
<evidence type="ECO:0000256" key="6">
    <source>
        <dbReference type="ARBA" id="ARBA00023004"/>
    </source>
</evidence>
<comment type="cofactor">
    <cofactor evidence="1">
        <name>[4Fe-4S] cluster</name>
        <dbReference type="ChEBI" id="CHEBI:49883"/>
    </cofactor>
</comment>
<dbReference type="InterPro" id="IPR013984">
    <property type="entry name" value="Ald_Fedxn_OxRdtase_dom2"/>
</dbReference>
<reference evidence="10" key="1">
    <citation type="journal article" date="2015" name="Nature">
        <title>Complex archaea that bridge the gap between prokaryotes and eukaryotes.</title>
        <authorList>
            <person name="Spang A."/>
            <person name="Saw J.H."/>
            <person name="Jorgensen S.L."/>
            <person name="Zaremba-Niedzwiedzka K."/>
            <person name="Martijn J."/>
            <person name="Lind A.E."/>
            <person name="van Eijk R."/>
            <person name="Schleper C."/>
            <person name="Guy L."/>
            <person name="Ettema T.J."/>
        </authorList>
    </citation>
    <scope>NUCLEOTIDE SEQUENCE</scope>
</reference>